<keyword evidence="3" id="KW-0863">Zinc-finger</keyword>
<dbReference type="PANTHER" id="PTHR12396">
    <property type="entry name" value="METHYL-CPG BINDING PROTEIN, MBD"/>
    <property type="match status" value="1"/>
</dbReference>
<dbReference type="InterPro" id="IPR011124">
    <property type="entry name" value="Znf_CW"/>
</dbReference>
<evidence type="ECO:0000256" key="4">
    <source>
        <dbReference type="ARBA" id="ARBA00022833"/>
    </source>
</evidence>
<evidence type="ECO:0000256" key="6">
    <source>
        <dbReference type="ARBA" id="ARBA00023125"/>
    </source>
</evidence>
<keyword evidence="7" id="KW-0804">Transcription</keyword>
<dbReference type="InterPro" id="IPR016177">
    <property type="entry name" value="DNA-bd_dom_sf"/>
</dbReference>
<reference evidence="11" key="1">
    <citation type="submission" date="2019-10" db="EMBL/GenBank/DDBJ databases">
        <authorList>
            <person name="Zhang R."/>
            <person name="Pan Y."/>
            <person name="Wang J."/>
            <person name="Ma R."/>
            <person name="Yu S."/>
        </authorList>
    </citation>
    <scope>NUCLEOTIDE SEQUENCE</scope>
    <source>
        <strain evidence="11">LA-IB0</strain>
        <tissue evidence="11">Leaf</tissue>
    </source>
</reference>
<dbReference type="GO" id="GO:0008270">
    <property type="term" value="F:zinc ion binding"/>
    <property type="evidence" value="ECO:0007669"/>
    <property type="project" value="UniProtKB-KW"/>
</dbReference>
<feature type="domain" description="CW-type" evidence="10">
    <location>
        <begin position="19"/>
        <end position="74"/>
    </location>
</feature>
<dbReference type="InterPro" id="IPR001739">
    <property type="entry name" value="Methyl_CpG_DNA-bd"/>
</dbReference>
<keyword evidence="12" id="KW-1185">Reference proteome</keyword>
<keyword evidence="2" id="KW-0479">Metal-binding</keyword>
<keyword evidence="4" id="KW-0862">Zinc</keyword>
<organism evidence="11 12">
    <name type="scientific">Buddleja alternifolia</name>
    <dbReference type="NCBI Taxonomy" id="168488"/>
    <lineage>
        <taxon>Eukaryota</taxon>
        <taxon>Viridiplantae</taxon>
        <taxon>Streptophyta</taxon>
        <taxon>Embryophyta</taxon>
        <taxon>Tracheophyta</taxon>
        <taxon>Spermatophyta</taxon>
        <taxon>Magnoliopsida</taxon>
        <taxon>eudicotyledons</taxon>
        <taxon>Gunneridae</taxon>
        <taxon>Pentapetalae</taxon>
        <taxon>asterids</taxon>
        <taxon>lamiids</taxon>
        <taxon>Lamiales</taxon>
        <taxon>Scrophulariaceae</taxon>
        <taxon>Buddlejeae</taxon>
        <taxon>Buddleja</taxon>
    </lineage>
</organism>
<keyword evidence="8" id="KW-0539">Nucleus</keyword>
<dbReference type="EMBL" id="WHWC01000002">
    <property type="protein sequence ID" value="KAG8389381.1"/>
    <property type="molecule type" value="Genomic_DNA"/>
</dbReference>
<dbReference type="CDD" id="cd01396">
    <property type="entry name" value="MeCP2_MBD"/>
    <property type="match status" value="1"/>
</dbReference>
<evidence type="ECO:0000256" key="1">
    <source>
        <dbReference type="ARBA" id="ARBA00004123"/>
    </source>
</evidence>
<keyword evidence="5" id="KW-0805">Transcription regulation</keyword>
<dbReference type="Gene3D" id="3.30.890.10">
    <property type="entry name" value="Methyl-cpg-binding Protein 2, Chain A"/>
    <property type="match status" value="1"/>
</dbReference>
<evidence type="ECO:0000259" key="10">
    <source>
        <dbReference type="PROSITE" id="PS51050"/>
    </source>
</evidence>
<proteinExistence type="predicted"/>
<comment type="caution">
    <text evidence="11">The sequence shown here is derived from an EMBL/GenBank/DDBJ whole genome shotgun (WGS) entry which is preliminary data.</text>
</comment>
<comment type="subcellular location">
    <subcellularLocation>
        <location evidence="1">Nucleus</location>
    </subcellularLocation>
</comment>
<sequence length="164" mass="18508">MNLLNGDDLISSMLSGNGSKTADIWSVQCGECFKWRIIPTREGFEEIRSNFTDDPFVCTKKPETSCDDPTDIEYDNSRTWVIDKPNIPKTPSGFKRSLVMRKGFSKMDCYYDAPNGKRLRAPTDVVKFIDKNPEYKKEVSVSDFSFAGPKIMEDTLPASAAKKV</sequence>
<evidence type="ECO:0000256" key="5">
    <source>
        <dbReference type="ARBA" id="ARBA00023015"/>
    </source>
</evidence>
<evidence type="ECO:0000256" key="3">
    <source>
        <dbReference type="ARBA" id="ARBA00022771"/>
    </source>
</evidence>
<dbReference type="Proteomes" id="UP000826271">
    <property type="component" value="Unassembled WGS sequence"/>
</dbReference>
<dbReference type="PANTHER" id="PTHR12396:SF10">
    <property type="entry name" value="METHYL-CPG-BINDING DOMAIN-CONTAINING PROTEIN 1-RELATED"/>
    <property type="match status" value="1"/>
</dbReference>
<dbReference type="SMART" id="SM00391">
    <property type="entry name" value="MBD"/>
    <property type="match status" value="1"/>
</dbReference>
<dbReference type="Pfam" id="PF01429">
    <property type="entry name" value="MBD"/>
    <property type="match status" value="1"/>
</dbReference>
<dbReference type="GO" id="GO:0003677">
    <property type="term" value="F:DNA binding"/>
    <property type="evidence" value="ECO:0007669"/>
    <property type="project" value="UniProtKB-KW"/>
</dbReference>
<evidence type="ECO:0000259" key="9">
    <source>
        <dbReference type="PROSITE" id="PS50982"/>
    </source>
</evidence>
<evidence type="ECO:0000313" key="11">
    <source>
        <dbReference type="EMBL" id="KAG8389381.1"/>
    </source>
</evidence>
<dbReference type="PROSITE" id="PS50982">
    <property type="entry name" value="MBD"/>
    <property type="match status" value="1"/>
</dbReference>
<dbReference type="AlphaFoldDB" id="A0AAV6Y2F1"/>
<feature type="domain" description="MBD" evidence="9">
    <location>
        <begin position="80"/>
        <end position="151"/>
    </location>
</feature>
<dbReference type="Pfam" id="PF07496">
    <property type="entry name" value="zf-CW"/>
    <property type="match status" value="1"/>
</dbReference>
<dbReference type="SUPFAM" id="SSF54171">
    <property type="entry name" value="DNA-binding domain"/>
    <property type="match status" value="1"/>
</dbReference>
<keyword evidence="6" id="KW-0238">DNA-binding</keyword>
<gene>
    <name evidence="11" type="ORF">BUALT_Bualt02G0223300</name>
</gene>
<dbReference type="PROSITE" id="PS51050">
    <property type="entry name" value="ZF_CW"/>
    <property type="match status" value="1"/>
</dbReference>
<dbReference type="Gene3D" id="3.30.40.100">
    <property type="match status" value="1"/>
</dbReference>
<evidence type="ECO:0000256" key="8">
    <source>
        <dbReference type="ARBA" id="ARBA00023242"/>
    </source>
</evidence>
<name>A0AAV6Y2F1_9LAMI</name>
<evidence type="ECO:0000256" key="2">
    <source>
        <dbReference type="ARBA" id="ARBA00022723"/>
    </source>
</evidence>
<accession>A0AAV6Y2F1</accession>
<dbReference type="GO" id="GO:0005634">
    <property type="term" value="C:nucleus"/>
    <property type="evidence" value="ECO:0007669"/>
    <property type="project" value="UniProtKB-SubCell"/>
</dbReference>
<evidence type="ECO:0000313" key="12">
    <source>
        <dbReference type="Proteomes" id="UP000826271"/>
    </source>
</evidence>
<evidence type="ECO:0000256" key="7">
    <source>
        <dbReference type="ARBA" id="ARBA00023163"/>
    </source>
</evidence>
<protein>
    <submittedName>
        <fullName evidence="11">Uncharacterized protein</fullName>
    </submittedName>
</protein>